<evidence type="ECO:0000313" key="1">
    <source>
        <dbReference type="EMBL" id="GAA4997257.1"/>
    </source>
</evidence>
<protein>
    <submittedName>
        <fullName evidence="1">Uncharacterized protein</fullName>
    </submittedName>
</protein>
<dbReference type="Proteomes" id="UP001500466">
    <property type="component" value="Unassembled WGS sequence"/>
</dbReference>
<reference evidence="2" key="1">
    <citation type="journal article" date="2019" name="Int. J. Syst. Evol. Microbiol.">
        <title>The Global Catalogue of Microorganisms (GCM) 10K type strain sequencing project: providing services to taxonomists for standard genome sequencing and annotation.</title>
        <authorList>
            <consortium name="The Broad Institute Genomics Platform"/>
            <consortium name="The Broad Institute Genome Sequencing Center for Infectious Disease"/>
            <person name="Wu L."/>
            <person name="Ma J."/>
        </authorList>
    </citation>
    <scope>NUCLEOTIDE SEQUENCE [LARGE SCALE GENOMIC DNA]</scope>
    <source>
        <strain evidence="2">JCM 17986</strain>
    </source>
</reference>
<organism evidence="1 2">
    <name type="scientific">Yinghuangia aomiensis</name>
    <dbReference type="NCBI Taxonomy" id="676205"/>
    <lineage>
        <taxon>Bacteria</taxon>
        <taxon>Bacillati</taxon>
        <taxon>Actinomycetota</taxon>
        <taxon>Actinomycetes</taxon>
        <taxon>Kitasatosporales</taxon>
        <taxon>Streptomycetaceae</taxon>
        <taxon>Yinghuangia</taxon>
    </lineage>
</organism>
<dbReference type="EMBL" id="BAABHS010000067">
    <property type="protein sequence ID" value="GAA4997257.1"/>
    <property type="molecule type" value="Genomic_DNA"/>
</dbReference>
<name>A0ABP9IGC5_9ACTN</name>
<sequence length="49" mass="5343">MAEPYRAGRMPVGIDADFAMLEESHGCPMASLPPARRVAPVRGCCRRGR</sequence>
<dbReference type="RefSeq" id="WP_345681097.1">
    <property type="nucleotide sequence ID" value="NZ_BAABHS010000067.1"/>
</dbReference>
<proteinExistence type="predicted"/>
<gene>
    <name evidence="1" type="ORF">GCM10023205_83170</name>
</gene>
<keyword evidence="2" id="KW-1185">Reference proteome</keyword>
<comment type="caution">
    <text evidence="1">The sequence shown here is derived from an EMBL/GenBank/DDBJ whole genome shotgun (WGS) entry which is preliminary data.</text>
</comment>
<accession>A0ABP9IGC5</accession>
<evidence type="ECO:0000313" key="2">
    <source>
        <dbReference type="Proteomes" id="UP001500466"/>
    </source>
</evidence>